<evidence type="ECO:0000256" key="1">
    <source>
        <dbReference type="ARBA" id="ARBA00022741"/>
    </source>
</evidence>
<protein>
    <submittedName>
        <fullName evidence="2">Uncharacterized protein</fullName>
    </submittedName>
</protein>
<reference evidence="2" key="1">
    <citation type="journal article" date="2015" name="Nature">
        <title>Complex archaea that bridge the gap between prokaryotes and eukaryotes.</title>
        <authorList>
            <person name="Spang A."/>
            <person name="Saw J.H."/>
            <person name="Jorgensen S.L."/>
            <person name="Zaremba-Niedzwiedzka K."/>
            <person name="Martijn J."/>
            <person name="Lind A.E."/>
            <person name="van Eijk R."/>
            <person name="Schleper C."/>
            <person name="Guy L."/>
            <person name="Ettema T.J."/>
        </authorList>
    </citation>
    <scope>NUCLEOTIDE SEQUENCE</scope>
</reference>
<evidence type="ECO:0000313" key="2">
    <source>
        <dbReference type="EMBL" id="KKK92737.1"/>
    </source>
</evidence>
<dbReference type="AlphaFoldDB" id="A0A0F8ZFY6"/>
<sequence>MRDFDDDYEVDDEYIIYKQKERTKKQLCGEIPLKIENGNLKCSDCSREFINRTNLVKLQKLDGGKLRRKLEYHRIPYKNDFHRRARFCDLYCKILPNTNLENNLNILLEYFGDKTFIYLFNDLFPIPDIFDETTVSIYLTILLKSVDKGYDMISSNTIVILNKIFEKLLDMIKFKIIFQGSISKQEDFVIKSIFIFFLSIQNIDPKFIKSIIKTYYLSNRINLKHIDYLTDYADGEIELYTHVLMKTNHEIKSFIKGFHKQIRISAQKPESEIRMIFKIVLLGPSGGGKSAISNYIVNKTFLEPKPKSSKLIEFEVRIANFSFLNINYETLLLEFNTDKITYPKYHMLSDVSGILLAFDLNDNDQFAQVELWLKELEKKSELPIIIAANKIDLGKNENISKD</sequence>
<dbReference type="GO" id="GO:0005525">
    <property type="term" value="F:GTP binding"/>
    <property type="evidence" value="ECO:0007669"/>
    <property type="project" value="InterPro"/>
</dbReference>
<dbReference type="PANTHER" id="PTHR47978">
    <property type="match status" value="1"/>
</dbReference>
<dbReference type="PRINTS" id="PR00449">
    <property type="entry name" value="RASTRNSFRMNG"/>
</dbReference>
<accession>A0A0F8ZFY6</accession>
<organism evidence="2">
    <name type="scientific">marine sediment metagenome</name>
    <dbReference type="NCBI Taxonomy" id="412755"/>
    <lineage>
        <taxon>unclassified sequences</taxon>
        <taxon>metagenomes</taxon>
        <taxon>ecological metagenomes</taxon>
    </lineage>
</organism>
<feature type="non-terminal residue" evidence="2">
    <location>
        <position position="402"/>
    </location>
</feature>
<dbReference type="Gene3D" id="3.40.50.300">
    <property type="entry name" value="P-loop containing nucleotide triphosphate hydrolases"/>
    <property type="match status" value="1"/>
</dbReference>
<dbReference type="Pfam" id="PF00071">
    <property type="entry name" value="Ras"/>
    <property type="match status" value="1"/>
</dbReference>
<dbReference type="GO" id="GO:0003924">
    <property type="term" value="F:GTPase activity"/>
    <property type="evidence" value="ECO:0007669"/>
    <property type="project" value="InterPro"/>
</dbReference>
<keyword evidence="1" id="KW-0547">Nucleotide-binding</keyword>
<proteinExistence type="predicted"/>
<name>A0A0F8ZFY6_9ZZZZ</name>
<dbReference type="InterPro" id="IPR027417">
    <property type="entry name" value="P-loop_NTPase"/>
</dbReference>
<dbReference type="PROSITE" id="PS51419">
    <property type="entry name" value="RAB"/>
    <property type="match status" value="1"/>
</dbReference>
<dbReference type="EMBL" id="LAZR01048082">
    <property type="protein sequence ID" value="KKK92737.1"/>
    <property type="molecule type" value="Genomic_DNA"/>
</dbReference>
<comment type="caution">
    <text evidence="2">The sequence shown here is derived from an EMBL/GenBank/DDBJ whole genome shotgun (WGS) entry which is preliminary data.</text>
</comment>
<dbReference type="SUPFAM" id="SSF52540">
    <property type="entry name" value="P-loop containing nucleoside triphosphate hydrolases"/>
    <property type="match status" value="1"/>
</dbReference>
<dbReference type="InterPro" id="IPR001806">
    <property type="entry name" value="Small_GTPase"/>
</dbReference>
<gene>
    <name evidence="2" type="ORF">LCGC14_2699940</name>
</gene>